<gene>
    <name evidence="1" type="ORF">EDD80_103146</name>
</gene>
<dbReference type="RefSeq" id="WP_132128502.1">
    <property type="nucleotide sequence ID" value="NZ_CP042432.1"/>
</dbReference>
<comment type="caution">
    <text evidence="1">The sequence shown here is derived from an EMBL/GenBank/DDBJ whole genome shotgun (WGS) entry which is preliminary data.</text>
</comment>
<proteinExistence type="predicted"/>
<dbReference type="OrthoDB" id="9799165at2"/>
<dbReference type="Pfam" id="PF13875">
    <property type="entry name" value="DUF4202"/>
    <property type="match status" value="1"/>
</dbReference>
<accession>A0A4R3KT17</accession>
<organism evidence="1 2">
    <name type="scientific">Anseongella ginsenosidimutans</name>
    <dbReference type="NCBI Taxonomy" id="496056"/>
    <lineage>
        <taxon>Bacteria</taxon>
        <taxon>Pseudomonadati</taxon>
        <taxon>Bacteroidota</taxon>
        <taxon>Sphingobacteriia</taxon>
        <taxon>Sphingobacteriales</taxon>
        <taxon>Sphingobacteriaceae</taxon>
        <taxon>Anseongella</taxon>
    </lineage>
</organism>
<keyword evidence="2" id="KW-1185">Reference proteome</keyword>
<sequence>MNKLETAVGAIDRYNRQDPVLFQWNGESWPQEYFFSLRVCEWIERLSPDAGEELLLAARAHHIGRWEIPRDQYPDGKAGYLNWRKRLAELHAEKAGAILEEAGYLPAQRERVKELILKKQLKSDPEVQLLENALCLVFLQYQYEDFRQKHPKEKVVHILRKSLRKMDGQGREEALKLDYSEQGLVCIREAI</sequence>
<dbReference type="InterPro" id="IPR025255">
    <property type="entry name" value="DUF4202"/>
</dbReference>
<reference evidence="1 2" key="1">
    <citation type="submission" date="2019-03" db="EMBL/GenBank/DDBJ databases">
        <title>Genomic Encyclopedia of Type Strains, Phase IV (KMG-IV): sequencing the most valuable type-strain genomes for metagenomic binning, comparative biology and taxonomic classification.</title>
        <authorList>
            <person name="Goeker M."/>
        </authorList>
    </citation>
    <scope>NUCLEOTIDE SEQUENCE [LARGE SCALE GENOMIC DNA]</scope>
    <source>
        <strain evidence="1 2">DSM 21100</strain>
    </source>
</reference>
<dbReference type="PANTHER" id="PTHR41729">
    <property type="entry name" value="GLUTAMYL-TRNA SYNTHETASE"/>
    <property type="match status" value="1"/>
</dbReference>
<dbReference type="Proteomes" id="UP000295807">
    <property type="component" value="Unassembled WGS sequence"/>
</dbReference>
<evidence type="ECO:0000313" key="1">
    <source>
        <dbReference type="EMBL" id="TCS88284.1"/>
    </source>
</evidence>
<protein>
    <submittedName>
        <fullName evidence="1">Uncharacterized protein DUF4202</fullName>
    </submittedName>
</protein>
<dbReference type="EMBL" id="SMAD01000003">
    <property type="protein sequence ID" value="TCS88284.1"/>
    <property type="molecule type" value="Genomic_DNA"/>
</dbReference>
<dbReference type="AlphaFoldDB" id="A0A4R3KT17"/>
<name>A0A4R3KT17_9SPHI</name>
<evidence type="ECO:0000313" key="2">
    <source>
        <dbReference type="Proteomes" id="UP000295807"/>
    </source>
</evidence>
<dbReference type="PANTHER" id="PTHR41729:SF1">
    <property type="entry name" value="GLUTAMYL-TRNA SYNTHETASE"/>
    <property type="match status" value="1"/>
</dbReference>